<dbReference type="EMBL" id="CP027768">
    <property type="protein sequence ID" value="AYW49792.1"/>
    <property type="molecule type" value="Genomic_DNA"/>
</dbReference>
<feature type="transmembrane region" description="Helical" evidence="1">
    <location>
        <begin position="99"/>
        <end position="123"/>
    </location>
</feature>
<evidence type="ECO:0000256" key="1">
    <source>
        <dbReference type="SAM" id="Phobius"/>
    </source>
</evidence>
<feature type="transmembrane region" description="Helical" evidence="1">
    <location>
        <begin position="32"/>
        <end position="50"/>
    </location>
</feature>
<sequence length="165" mass="18996">MKQIKSLFFLNKIDKIFDTLNFSTKRVMNLEVVLLVFTSIVNFVYLMVLFSKTPTNSFQFFLTSYPNTAVVVIVSIVNIFMAELIGINKAELIKDKKQFKVTFIFLAIVQFILGSVILFVISLVTFYSSKFLQKDTEYKISNFIRALLLLCALMYVLCCFLVMIG</sequence>
<evidence type="ECO:0000313" key="3">
    <source>
        <dbReference type="Proteomes" id="UP000280475"/>
    </source>
</evidence>
<keyword evidence="1" id="KW-1133">Transmembrane helix</keyword>
<dbReference type="AlphaFoldDB" id="A0A3G5FHI7"/>
<feature type="transmembrane region" description="Helical" evidence="1">
    <location>
        <begin position="70"/>
        <end position="87"/>
    </location>
</feature>
<dbReference type="Proteomes" id="UP000280475">
    <property type="component" value="Chromosome"/>
</dbReference>
<proteinExistence type="predicted"/>
<name>A0A3G5FHI7_TETHA</name>
<keyword evidence="1" id="KW-0812">Transmembrane</keyword>
<protein>
    <submittedName>
        <fullName evidence="2">Uncharacterized protein</fullName>
    </submittedName>
</protein>
<evidence type="ECO:0000313" key="2">
    <source>
        <dbReference type="EMBL" id="AYW49792.1"/>
    </source>
</evidence>
<feature type="transmembrane region" description="Helical" evidence="1">
    <location>
        <begin position="143"/>
        <end position="164"/>
    </location>
</feature>
<reference evidence="2 3" key="1">
    <citation type="journal article" date="2012" name="Int. J. Syst. Evol. Microbiol.">
        <title>Characterization of Tetragenococcus strains from sugar thick juice reveals a novel species, Tetragenococcus osmophilus sp. nov., and divides Tetragenococcus halophilus into two subspecies, T. halophilus subsp. halophilus subsp. nov. and T. halophilus subsp. flandriensis subsp. nov.</title>
        <authorList>
            <person name="Juste A."/>
            <person name="Van Trappen S."/>
            <person name="Verreth C."/>
            <person name="Cleenwerck I."/>
            <person name="De Vos P."/>
            <person name="Lievens B."/>
            <person name="Willems K.A."/>
        </authorList>
    </citation>
    <scope>NUCLEOTIDE SEQUENCE [LARGE SCALE GENOMIC DNA]</scope>
    <source>
        <strain evidence="2 3">LMG 26042</strain>
    </source>
</reference>
<dbReference type="RefSeq" id="WP_103892123.1">
    <property type="nucleotide sequence ID" value="NZ_CP027768.1"/>
</dbReference>
<organism evidence="2 3">
    <name type="scientific">Tetragenococcus halophilus</name>
    <name type="common">Pediococcus halophilus</name>
    <dbReference type="NCBI Taxonomy" id="51669"/>
    <lineage>
        <taxon>Bacteria</taxon>
        <taxon>Bacillati</taxon>
        <taxon>Bacillota</taxon>
        <taxon>Bacilli</taxon>
        <taxon>Lactobacillales</taxon>
        <taxon>Enterococcaceae</taxon>
        <taxon>Tetragenococcus</taxon>
    </lineage>
</organism>
<keyword evidence="1" id="KW-0472">Membrane</keyword>
<accession>A0A3G5FHI7</accession>
<gene>
    <name evidence="2" type="ORF">C7H83_04505</name>
</gene>